<accession>A0A6H3NST9</accession>
<dbReference type="EMBL" id="RQHU01000008">
    <property type="protein sequence ID" value="TGN13858.1"/>
    <property type="molecule type" value="Genomic_DNA"/>
</dbReference>
<proteinExistence type="predicted"/>
<sequence>MVFVKFSIQNLLFSFWKAPVLTSEEQLLEKQKEVLKKSLASIESRLETLEILISNDKLEDTKLLFRYLAYDLVNCQLQRTNQKEISFEGNLQGFVVPETNQKRKPFRFLESLGKVSEWNEKDMESGLSAAIDTFEFLSSELKKEFKSRYFTPLDQFLLIRNVRIGLVSAIVASIIFGFSYYQYKYPVFKDQSIKLYTFTSRENPNTNESLMVAKPVLKKDIGNWVTYEWELPKSMAEFGGLRIDPLEQRGIRFSLDQITVLDSKGKEIYNKKIIVSSSLLPEDYQDFLKITDIKTAGKQIPGELVEMITTGSDPQIHFVFPTVKDAKTIKLKMKFIEAHKVKKK</sequence>
<dbReference type="AlphaFoldDB" id="A0A6H3NST9"/>
<keyword evidence="4" id="KW-1185">Reference proteome</keyword>
<evidence type="ECO:0000313" key="4">
    <source>
        <dbReference type="Proteomes" id="UP000297649"/>
    </source>
</evidence>
<keyword evidence="2" id="KW-0812">Transmembrane</keyword>
<organism evidence="3 4">
    <name type="scientific">Leptospira bandrabouensis</name>
    <dbReference type="NCBI Taxonomy" id="2484903"/>
    <lineage>
        <taxon>Bacteria</taxon>
        <taxon>Pseudomonadati</taxon>
        <taxon>Spirochaetota</taxon>
        <taxon>Spirochaetia</taxon>
        <taxon>Leptospirales</taxon>
        <taxon>Leptospiraceae</taxon>
        <taxon>Leptospira</taxon>
    </lineage>
</organism>
<name>A0A6H3NST9_9LEPT</name>
<dbReference type="OrthoDB" id="341467at2"/>
<feature type="coiled-coil region" evidence="1">
    <location>
        <begin position="25"/>
        <end position="52"/>
    </location>
</feature>
<evidence type="ECO:0000256" key="2">
    <source>
        <dbReference type="SAM" id="Phobius"/>
    </source>
</evidence>
<feature type="transmembrane region" description="Helical" evidence="2">
    <location>
        <begin position="164"/>
        <end position="183"/>
    </location>
</feature>
<evidence type="ECO:0000313" key="3">
    <source>
        <dbReference type="EMBL" id="TGN13858.1"/>
    </source>
</evidence>
<keyword evidence="1" id="KW-0175">Coiled coil</keyword>
<keyword evidence="2" id="KW-1133">Transmembrane helix</keyword>
<comment type="caution">
    <text evidence="3">The sequence shown here is derived from an EMBL/GenBank/DDBJ whole genome shotgun (WGS) entry which is preliminary data.</text>
</comment>
<keyword evidence="2" id="KW-0472">Membrane</keyword>
<reference evidence="3" key="1">
    <citation type="journal article" date="2019" name="PLoS Negl. Trop. Dis.">
        <title>Revisiting the worldwide diversity of Leptospira species in the environment.</title>
        <authorList>
            <person name="Vincent A.T."/>
            <person name="Schiettekatte O."/>
            <person name="Bourhy P."/>
            <person name="Veyrier F.J."/>
            <person name="Picardeau M."/>
        </authorList>
    </citation>
    <scope>NUCLEOTIDE SEQUENCE [LARGE SCALE GENOMIC DNA]</scope>
    <source>
        <strain evidence="3">201601109</strain>
    </source>
</reference>
<protein>
    <submittedName>
        <fullName evidence="3">Uncharacterized protein</fullName>
    </submittedName>
</protein>
<evidence type="ECO:0000256" key="1">
    <source>
        <dbReference type="SAM" id="Coils"/>
    </source>
</evidence>
<dbReference type="Proteomes" id="UP000297649">
    <property type="component" value="Unassembled WGS sequence"/>
</dbReference>
<gene>
    <name evidence="3" type="ORF">EHR08_10675</name>
</gene>